<dbReference type="eggNOG" id="COG5304">
    <property type="taxonomic scope" value="Bacteria"/>
</dbReference>
<keyword evidence="2" id="KW-1185">Reference proteome</keyword>
<reference evidence="1 2" key="1">
    <citation type="journal article" date="2008" name="Appl. Environ. Microbiol.">
        <title>Genome of the epsilonproteobacterial chemolithoautotroph Sulfurimonas denitrificans.</title>
        <authorList>
            <person name="Sievert S.M."/>
            <person name="Scott K.M."/>
            <person name="Klotz M.G."/>
            <person name="Chain P.S.G."/>
            <person name="Hauser L.J."/>
            <person name="Hemp J."/>
            <person name="Huegler M."/>
            <person name="Land M."/>
            <person name="Lapidus A."/>
            <person name="Larimer F.W."/>
            <person name="Lucas S."/>
            <person name="Malfatti S.A."/>
            <person name="Meyer F."/>
            <person name="Paulsen I.T."/>
            <person name="Ren Q."/>
            <person name="Simon J."/>
            <person name="Bailey K."/>
            <person name="Diaz E."/>
            <person name="Fitzpatrick K.A."/>
            <person name="Glover B."/>
            <person name="Gwatney N."/>
            <person name="Korajkic A."/>
            <person name="Long A."/>
            <person name="Mobberley J.M."/>
            <person name="Pantry S.N."/>
            <person name="Pazder G."/>
            <person name="Peterson S."/>
            <person name="Quintanilla J.D."/>
            <person name="Sprinkle R."/>
            <person name="Stephens J."/>
            <person name="Thomas P."/>
            <person name="Vaughn R."/>
            <person name="Weber M.J."/>
            <person name="Wooten L.L."/>
        </authorList>
    </citation>
    <scope>NUCLEOTIDE SEQUENCE [LARGE SCALE GENOMIC DNA]</scope>
    <source>
        <strain evidence="2">ATCC 33889 / DSM 1251</strain>
    </source>
</reference>
<dbReference type="Pfam" id="PF12441">
    <property type="entry name" value="CopG_antitoxin"/>
    <property type="match status" value="1"/>
</dbReference>
<dbReference type="KEGG" id="tdn:Suden_1478"/>
<dbReference type="HOGENOM" id="CLU_179401_0_0_7"/>
<dbReference type="STRING" id="326298.Suden_1478"/>
<proteinExistence type="predicted"/>
<gene>
    <name evidence="1" type="ordered locus">Suden_1478</name>
</gene>
<accession>Q30QH6</accession>
<sequence>MKTLPKFKDQNEEMAFWEKNDVTDFFDVKSAKVVRFSKLKKSTKTISLRLPEDMLETIKVRANALDIPYQSFIKMLLQKELSVS</sequence>
<evidence type="ECO:0000313" key="1">
    <source>
        <dbReference type="EMBL" id="ABB44755.1"/>
    </source>
</evidence>
<dbReference type="RefSeq" id="WP_011373107.1">
    <property type="nucleotide sequence ID" value="NC_007575.1"/>
</dbReference>
<organism evidence="1 2">
    <name type="scientific">Sulfurimonas denitrificans (strain ATCC 33889 / DSM 1251)</name>
    <name type="common">Thiomicrospira denitrificans (strain ATCC 33889 / DSM 1251)</name>
    <dbReference type="NCBI Taxonomy" id="326298"/>
    <lineage>
        <taxon>Bacteria</taxon>
        <taxon>Pseudomonadati</taxon>
        <taxon>Campylobacterota</taxon>
        <taxon>Epsilonproteobacteria</taxon>
        <taxon>Campylobacterales</taxon>
        <taxon>Sulfurimonadaceae</taxon>
        <taxon>Sulfurimonas</taxon>
    </lineage>
</organism>
<dbReference type="Proteomes" id="UP000002714">
    <property type="component" value="Chromosome"/>
</dbReference>
<dbReference type="InterPro" id="IPR022148">
    <property type="entry name" value="CopG_antitoxin"/>
</dbReference>
<evidence type="ECO:0008006" key="3">
    <source>
        <dbReference type="Google" id="ProtNLM"/>
    </source>
</evidence>
<dbReference type="OrthoDB" id="5297245at2"/>
<name>Q30QH6_SULDN</name>
<protein>
    <recommendedName>
        <fullName evidence="3">CopG antitoxin of type II toxin-antitoxin system</fullName>
    </recommendedName>
</protein>
<evidence type="ECO:0000313" key="2">
    <source>
        <dbReference type="Proteomes" id="UP000002714"/>
    </source>
</evidence>
<dbReference type="EMBL" id="CP000153">
    <property type="protein sequence ID" value="ABB44755.1"/>
    <property type="molecule type" value="Genomic_DNA"/>
</dbReference>
<dbReference type="AlphaFoldDB" id="Q30QH6"/>